<dbReference type="GO" id="GO:0005743">
    <property type="term" value="C:mitochondrial inner membrane"/>
    <property type="evidence" value="ECO:0007669"/>
    <property type="project" value="UniProtKB-SubCell"/>
</dbReference>
<dbReference type="Gene3D" id="3.30.160.190">
    <property type="entry name" value="atu1810 like domain"/>
    <property type="match status" value="1"/>
</dbReference>
<dbReference type="FunFam" id="3.30.160.190:FF:000002">
    <property type="entry name" value="NADH dehydrogenase [ubiquinone] iron-sulfur protein 4"/>
    <property type="match status" value="1"/>
</dbReference>
<dbReference type="GO" id="GO:0022900">
    <property type="term" value="P:electron transport chain"/>
    <property type="evidence" value="ECO:0007669"/>
    <property type="project" value="InterPro"/>
</dbReference>
<keyword evidence="3 9" id="KW-0679">Respiratory chain</keyword>
<accession>A0A8T2TTN8</accession>
<keyword evidence="5 9" id="KW-0809">Transit peptide</keyword>
<dbReference type="Pfam" id="PF04800">
    <property type="entry name" value="NDUS4"/>
    <property type="match status" value="1"/>
</dbReference>
<evidence type="ECO:0000256" key="8">
    <source>
        <dbReference type="ARBA" id="ARBA00023136"/>
    </source>
</evidence>
<dbReference type="OMA" id="GTIMKFD"/>
<dbReference type="EMBL" id="CM035416">
    <property type="protein sequence ID" value="KAH7425063.1"/>
    <property type="molecule type" value="Genomic_DNA"/>
</dbReference>
<comment type="subcellular location">
    <subcellularLocation>
        <location evidence="9">Mitochondrion inner membrane</location>
        <topology evidence="9">Peripheral membrane protein</topology>
        <orientation evidence="9">Matrix side</orientation>
    </subcellularLocation>
</comment>
<evidence type="ECO:0000256" key="5">
    <source>
        <dbReference type="ARBA" id="ARBA00022946"/>
    </source>
</evidence>
<evidence type="ECO:0000256" key="3">
    <source>
        <dbReference type="ARBA" id="ARBA00022660"/>
    </source>
</evidence>
<protein>
    <recommendedName>
        <fullName evidence="9">NADH dehydrogenase [ubiquinone] iron-sulfur protein 4, mitochondrial</fullName>
    </recommendedName>
</protein>
<evidence type="ECO:0000256" key="6">
    <source>
        <dbReference type="ARBA" id="ARBA00022982"/>
    </source>
</evidence>
<keyword evidence="2 9" id="KW-0813">Transport</keyword>
<reference evidence="10" key="1">
    <citation type="submission" date="2021-08" db="EMBL/GenBank/DDBJ databases">
        <title>WGS assembly of Ceratopteris richardii.</title>
        <authorList>
            <person name="Marchant D.B."/>
            <person name="Chen G."/>
            <person name="Jenkins J."/>
            <person name="Shu S."/>
            <person name="Leebens-Mack J."/>
            <person name="Grimwood J."/>
            <person name="Schmutz J."/>
            <person name="Soltis P."/>
            <person name="Soltis D."/>
            <person name="Chen Z.-H."/>
        </authorList>
    </citation>
    <scope>NUCLEOTIDE SEQUENCE</scope>
    <source>
        <strain evidence="10">Whitten #5841</strain>
        <tissue evidence="10">Leaf</tissue>
    </source>
</reference>
<gene>
    <name evidence="10" type="ORF">KP509_11G038100</name>
</gene>
<comment type="similarity">
    <text evidence="1 9">Belongs to the complex I NDUFS4 subunit family.</text>
</comment>
<keyword evidence="4 9" id="KW-0999">Mitochondrion inner membrane</keyword>
<proteinExistence type="inferred from homology"/>
<keyword evidence="6 9" id="KW-0249">Electron transport</keyword>
<organism evidence="10 11">
    <name type="scientific">Ceratopteris richardii</name>
    <name type="common">Triangle waterfern</name>
    <dbReference type="NCBI Taxonomy" id="49495"/>
    <lineage>
        <taxon>Eukaryota</taxon>
        <taxon>Viridiplantae</taxon>
        <taxon>Streptophyta</taxon>
        <taxon>Embryophyta</taxon>
        <taxon>Tracheophyta</taxon>
        <taxon>Polypodiopsida</taxon>
        <taxon>Polypodiidae</taxon>
        <taxon>Polypodiales</taxon>
        <taxon>Pteridineae</taxon>
        <taxon>Pteridaceae</taxon>
        <taxon>Parkerioideae</taxon>
        <taxon>Ceratopteris</taxon>
    </lineage>
</organism>
<evidence type="ECO:0000256" key="9">
    <source>
        <dbReference type="RuleBase" id="RU367010"/>
    </source>
</evidence>
<comment type="function">
    <text evidence="9">Accessory subunit of the mitochondrial membrane respiratory chain NADH dehydrogenase (Complex I), that is believed not to be involved in catalysis. Complex I functions in the transfer of electrons from NADH to the respiratory chain. The immediate electron acceptor for the enzyme is believed to be ubiquinone.</text>
</comment>
<evidence type="ECO:0000256" key="7">
    <source>
        <dbReference type="ARBA" id="ARBA00023128"/>
    </source>
</evidence>
<dbReference type="InterPro" id="IPR006885">
    <property type="entry name" value="NADH_UbQ_FeS_4_mit-like"/>
</dbReference>
<evidence type="ECO:0000256" key="1">
    <source>
        <dbReference type="ARBA" id="ARBA00005882"/>
    </source>
</evidence>
<sequence length="152" mass="16994">MASAIRRAAYTCRSSRVINGLRAFSSETCSTHPGEIGEVSGVPKEHLKRRVVIYSPARTASQQGSANTGKWKINFNSTEKWENPLMGWTSTGDPYANLGDTALTFDTKESAIQFVTKYGWDYMIKEPHRPIIKAKAYADNFKYRGPPEQDAN</sequence>
<keyword evidence="7 9" id="KW-0496">Mitochondrion</keyword>
<keyword evidence="8 9" id="KW-0472">Membrane</keyword>
<evidence type="ECO:0000256" key="2">
    <source>
        <dbReference type="ARBA" id="ARBA00022448"/>
    </source>
</evidence>
<dbReference type="OrthoDB" id="3089at2759"/>
<dbReference type="PANTHER" id="PTHR12219">
    <property type="entry name" value="NADH-UBIQUINONE OXIDOREDUCTASE"/>
    <property type="match status" value="1"/>
</dbReference>
<evidence type="ECO:0000313" key="10">
    <source>
        <dbReference type="EMBL" id="KAH7425063.1"/>
    </source>
</evidence>
<comment type="caution">
    <text evidence="10">The sequence shown here is derived from an EMBL/GenBank/DDBJ whole genome shotgun (WGS) entry which is preliminary data.</text>
</comment>
<evidence type="ECO:0000313" key="11">
    <source>
        <dbReference type="Proteomes" id="UP000825935"/>
    </source>
</evidence>
<dbReference type="Proteomes" id="UP000825935">
    <property type="component" value="Chromosome 11"/>
</dbReference>
<evidence type="ECO:0000256" key="4">
    <source>
        <dbReference type="ARBA" id="ARBA00022792"/>
    </source>
</evidence>
<dbReference type="AlphaFoldDB" id="A0A8T2TTN8"/>
<name>A0A8T2TTN8_CERRI</name>
<dbReference type="InterPro" id="IPR038532">
    <property type="entry name" value="NDUFS4-like_sf"/>
</dbReference>
<keyword evidence="11" id="KW-1185">Reference proteome</keyword>
<dbReference type="PANTHER" id="PTHR12219:SF8">
    <property type="entry name" value="NADH DEHYDROGENASE [UBIQUINONE] IRON-SULFUR PROTEIN 4, MITOCHONDRIAL"/>
    <property type="match status" value="1"/>
</dbReference>